<proteinExistence type="predicted"/>
<dbReference type="InterPro" id="IPR021948">
    <property type="entry name" value="DUF3565"/>
</dbReference>
<evidence type="ECO:0000313" key="1">
    <source>
        <dbReference type="EMBL" id="VAW50425.1"/>
    </source>
</evidence>
<protein>
    <submittedName>
        <fullName evidence="1">Unnamed protein product</fullName>
    </submittedName>
</protein>
<organism evidence="1">
    <name type="scientific">hydrothermal vent metagenome</name>
    <dbReference type="NCBI Taxonomy" id="652676"/>
    <lineage>
        <taxon>unclassified sequences</taxon>
        <taxon>metagenomes</taxon>
        <taxon>ecological metagenomes</taxon>
    </lineage>
</organism>
<dbReference type="EMBL" id="UOFD01000013">
    <property type="protein sequence ID" value="VAW50425.1"/>
    <property type="molecule type" value="Genomic_DNA"/>
</dbReference>
<dbReference type="AlphaFoldDB" id="A0A3B0W3K4"/>
<gene>
    <name evidence="1" type="ORF">MNBD_GAMMA06-1719</name>
</gene>
<accession>A0A3B0W3K4</accession>
<name>A0A3B0W3K4_9ZZZZ</name>
<dbReference type="Pfam" id="PF12088">
    <property type="entry name" value="DUF3565"/>
    <property type="match status" value="1"/>
</dbReference>
<sequence>MKQKITGFQQDQFQHWVAKLACGHTQHVRHNPPWQERLWVISEQGRLEKIGYELDCVECDKAG</sequence>
<reference evidence="1" key="1">
    <citation type="submission" date="2018-06" db="EMBL/GenBank/DDBJ databases">
        <authorList>
            <person name="Zhirakovskaya E."/>
        </authorList>
    </citation>
    <scope>NUCLEOTIDE SEQUENCE</scope>
</reference>